<dbReference type="PANTHER" id="PTHR33676:SF17">
    <property type="entry name" value="COLD-REGULATED PROTEIN 28"/>
    <property type="match status" value="1"/>
</dbReference>
<dbReference type="KEGG" id="qsa:O6P43_031031"/>
<dbReference type="InterPro" id="IPR044678">
    <property type="entry name" value="COR27/28"/>
</dbReference>
<comment type="caution">
    <text evidence="1">The sequence shown here is derived from an EMBL/GenBank/DDBJ whole genome shotgun (WGS) entry which is preliminary data.</text>
</comment>
<organism evidence="1 2">
    <name type="scientific">Quillaja saponaria</name>
    <name type="common">Soap bark tree</name>
    <dbReference type="NCBI Taxonomy" id="32244"/>
    <lineage>
        <taxon>Eukaryota</taxon>
        <taxon>Viridiplantae</taxon>
        <taxon>Streptophyta</taxon>
        <taxon>Embryophyta</taxon>
        <taxon>Tracheophyta</taxon>
        <taxon>Spermatophyta</taxon>
        <taxon>Magnoliopsida</taxon>
        <taxon>eudicotyledons</taxon>
        <taxon>Gunneridae</taxon>
        <taxon>Pentapetalae</taxon>
        <taxon>rosids</taxon>
        <taxon>fabids</taxon>
        <taxon>Fabales</taxon>
        <taxon>Quillajaceae</taxon>
        <taxon>Quillaja</taxon>
    </lineage>
</organism>
<dbReference type="EMBL" id="JARAOO010000013">
    <property type="protein sequence ID" value="KAJ7946056.1"/>
    <property type="molecule type" value="Genomic_DNA"/>
</dbReference>
<proteinExistence type="predicted"/>
<gene>
    <name evidence="1" type="ORF">O6P43_031031</name>
</gene>
<sequence>MEENLRLDPDALEGCGTEWTRTNSDSSAVTLDSSKDFSLHCAASLPQGQSTNWTNQKHSLYLSSLEASFVNELHRTIQLRGLYLQDNVREAYSSRKIPGNPCNLSEQFLVLQDGRSQKIGFERNELMLESTADSHVIAGSLLRHHSTTVERGCTVRVSDVCDDTLLFNEGIHPRGNSTFSCGTPRSSEQRRACHLRHLDLAGRNAEVIDQNFEDENQGAKSRCVPKLKK</sequence>
<evidence type="ECO:0000313" key="2">
    <source>
        <dbReference type="Proteomes" id="UP001163823"/>
    </source>
</evidence>
<accession>A0AAD7KUL1</accession>
<dbReference type="GO" id="GO:0042752">
    <property type="term" value="P:regulation of circadian rhythm"/>
    <property type="evidence" value="ECO:0007669"/>
    <property type="project" value="InterPro"/>
</dbReference>
<dbReference type="Proteomes" id="UP001163823">
    <property type="component" value="Chromosome 13"/>
</dbReference>
<dbReference type="GO" id="GO:0009409">
    <property type="term" value="P:response to cold"/>
    <property type="evidence" value="ECO:0007669"/>
    <property type="project" value="InterPro"/>
</dbReference>
<keyword evidence="2" id="KW-1185">Reference proteome</keyword>
<protein>
    <submittedName>
        <fullName evidence="1">Cold regulated protein</fullName>
    </submittedName>
</protein>
<evidence type="ECO:0000313" key="1">
    <source>
        <dbReference type="EMBL" id="KAJ7946056.1"/>
    </source>
</evidence>
<reference evidence="1" key="1">
    <citation type="journal article" date="2023" name="Science">
        <title>Elucidation of the pathway for biosynthesis of saponin adjuvants from the soapbark tree.</title>
        <authorList>
            <person name="Reed J."/>
            <person name="Orme A."/>
            <person name="El-Demerdash A."/>
            <person name="Owen C."/>
            <person name="Martin L.B.B."/>
            <person name="Misra R.C."/>
            <person name="Kikuchi S."/>
            <person name="Rejzek M."/>
            <person name="Martin A.C."/>
            <person name="Harkess A."/>
            <person name="Leebens-Mack J."/>
            <person name="Louveau T."/>
            <person name="Stephenson M.J."/>
            <person name="Osbourn A."/>
        </authorList>
    </citation>
    <scope>NUCLEOTIDE SEQUENCE</scope>
    <source>
        <strain evidence="1">S10</strain>
    </source>
</reference>
<dbReference type="AlphaFoldDB" id="A0AAD7KUL1"/>
<dbReference type="PANTHER" id="PTHR33676">
    <property type="entry name" value="COLD REGULATED PROTEIN 27"/>
    <property type="match status" value="1"/>
</dbReference>
<name>A0AAD7KUL1_QUISA</name>